<keyword evidence="2" id="KW-1185">Reference proteome</keyword>
<dbReference type="Proteomes" id="UP000050863">
    <property type="component" value="Unassembled WGS sequence"/>
</dbReference>
<comment type="caution">
    <text evidence="1">The sequence shown here is derived from an EMBL/GenBank/DDBJ whole genome shotgun (WGS) entry which is preliminary data.</text>
</comment>
<evidence type="ECO:0000313" key="2">
    <source>
        <dbReference type="Proteomes" id="UP000050863"/>
    </source>
</evidence>
<organism evidence="1 2">
    <name type="scientific">Bradyrhizobium jicamae</name>
    <dbReference type="NCBI Taxonomy" id="280332"/>
    <lineage>
        <taxon>Bacteria</taxon>
        <taxon>Pseudomonadati</taxon>
        <taxon>Pseudomonadota</taxon>
        <taxon>Alphaproteobacteria</taxon>
        <taxon>Hyphomicrobiales</taxon>
        <taxon>Nitrobacteraceae</taxon>
        <taxon>Bradyrhizobium</taxon>
    </lineage>
</organism>
<gene>
    <name evidence="1" type="ORF">CQ12_37855</name>
</gene>
<proteinExistence type="predicted"/>
<sequence length="128" mass="15142">MHRKIDLGLAPQPSTSIDFILWVHKEFCGHLPENLLVVSDPKTGKEVKLIPGELRQGPRPRTCELRAYKTYGAFDFGRPRDTPIWKLESSFRCRSRGTRRYKPPVRMIKLTERREITPYRWVHPDEER</sequence>
<dbReference type="EMBL" id="LLXZ01000140">
    <property type="protein sequence ID" value="KRR03691.1"/>
    <property type="molecule type" value="Genomic_DNA"/>
</dbReference>
<accession>A0A0R3L7R4</accession>
<name>A0A0R3L7R4_9BRAD</name>
<protein>
    <submittedName>
        <fullName evidence="1">Uncharacterized protein</fullName>
    </submittedName>
</protein>
<reference evidence="1 2" key="1">
    <citation type="submission" date="2014-03" db="EMBL/GenBank/DDBJ databases">
        <title>Bradyrhizobium valentinum sp. nov., isolated from effective nodules of Lupinus mariae-josephae, a lupine endemic of basic-lime soils in Eastern Spain.</title>
        <authorList>
            <person name="Duran D."/>
            <person name="Rey L."/>
            <person name="Navarro A."/>
            <person name="Busquets A."/>
            <person name="Imperial J."/>
            <person name="Ruiz-Argueso T."/>
        </authorList>
    </citation>
    <scope>NUCLEOTIDE SEQUENCE [LARGE SCALE GENOMIC DNA]</scope>
    <source>
        <strain evidence="1 2">PAC68</strain>
    </source>
</reference>
<evidence type="ECO:0000313" key="1">
    <source>
        <dbReference type="EMBL" id="KRR03691.1"/>
    </source>
</evidence>
<dbReference type="AlphaFoldDB" id="A0A0R3L7R4"/>
<dbReference type="OrthoDB" id="9813719at2"/>